<dbReference type="AlphaFoldDB" id="X1Q3Z9"/>
<organism evidence="1">
    <name type="scientific">marine sediment metagenome</name>
    <dbReference type="NCBI Taxonomy" id="412755"/>
    <lineage>
        <taxon>unclassified sequences</taxon>
        <taxon>metagenomes</taxon>
        <taxon>ecological metagenomes</taxon>
    </lineage>
</organism>
<evidence type="ECO:0000313" key="1">
    <source>
        <dbReference type="EMBL" id="GAI63257.1"/>
    </source>
</evidence>
<comment type="caution">
    <text evidence="1">The sequence shown here is derived from an EMBL/GenBank/DDBJ whole genome shotgun (WGS) entry which is preliminary data.</text>
</comment>
<sequence length="75" mass="8309">MISNEIIDKIAELSAKPITDQLRPIAYEQVVENFCLPRCGHTPGGELCDGELCPAAKEAHRLFVALLFRFHSGLN</sequence>
<gene>
    <name evidence="1" type="ORF">S12H4_01688</name>
</gene>
<name>X1Q3Z9_9ZZZZ</name>
<dbReference type="EMBL" id="BARW01000356">
    <property type="protein sequence ID" value="GAI63257.1"/>
    <property type="molecule type" value="Genomic_DNA"/>
</dbReference>
<reference evidence="1" key="1">
    <citation type="journal article" date="2014" name="Front. Microbiol.">
        <title>High frequency of phylogenetically diverse reductive dehalogenase-homologous genes in deep subseafloor sedimentary metagenomes.</title>
        <authorList>
            <person name="Kawai M."/>
            <person name="Futagami T."/>
            <person name="Toyoda A."/>
            <person name="Takaki Y."/>
            <person name="Nishi S."/>
            <person name="Hori S."/>
            <person name="Arai W."/>
            <person name="Tsubouchi T."/>
            <person name="Morono Y."/>
            <person name="Uchiyama I."/>
            <person name="Ito T."/>
            <person name="Fujiyama A."/>
            <person name="Inagaki F."/>
            <person name="Takami H."/>
        </authorList>
    </citation>
    <scope>NUCLEOTIDE SEQUENCE</scope>
    <source>
        <strain evidence="1">Expedition CK06-06</strain>
    </source>
</reference>
<proteinExistence type="predicted"/>
<accession>X1Q3Z9</accession>
<protein>
    <submittedName>
        <fullName evidence="1">Uncharacterized protein</fullName>
    </submittedName>
</protein>